<dbReference type="InterPro" id="IPR025536">
    <property type="entry name" value="DUF4422"/>
</dbReference>
<evidence type="ECO:0000259" key="1">
    <source>
        <dbReference type="Pfam" id="PF14393"/>
    </source>
</evidence>
<evidence type="ECO:0000313" key="2">
    <source>
        <dbReference type="EMBL" id="CDZ82688.1"/>
    </source>
</evidence>
<accession>A0A078LFG2</accession>
<name>A0A078LFG2_CITKO</name>
<feature type="domain" description="DUF4422" evidence="1">
    <location>
        <begin position="3"/>
        <end position="221"/>
    </location>
</feature>
<reference evidence="2" key="1">
    <citation type="submission" date="2014-06" db="EMBL/GenBank/DDBJ databases">
        <authorList>
            <person name="Urmite Genomes Urmite Genomes"/>
        </authorList>
    </citation>
    <scope>NUCLEOTIDE SEQUENCE</scope>
</reference>
<dbReference type="EMBL" id="LK931336">
    <property type="protein sequence ID" value="CDZ82688.1"/>
    <property type="molecule type" value="Genomic_DNA"/>
</dbReference>
<protein>
    <recommendedName>
        <fullName evidence="1">DUF4422 domain-containing protein</fullName>
    </recommendedName>
</protein>
<dbReference type="RefSeq" id="WP_134769250.1">
    <property type="nucleotide sequence ID" value="NZ_CP136754.1"/>
</dbReference>
<dbReference type="Pfam" id="PF14393">
    <property type="entry name" value="DUF4422"/>
    <property type="match status" value="1"/>
</dbReference>
<dbReference type="PATRIC" id="fig|545.12.peg.772"/>
<proteinExistence type="predicted"/>
<gene>
    <name evidence="2" type="ORF">BN1086_00772</name>
</gene>
<dbReference type="AlphaFoldDB" id="A0A078LFG2"/>
<organism evidence="2">
    <name type="scientific">Citrobacter koseri</name>
    <name type="common">Citrobacter diversus</name>
    <dbReference type="NCBI Taxonomy" id="545"/>
    <lineage>
        <taxon>Bacteria</taxon>
        <taxon>Pseudomonadati</taxon>
        <taxon>Pseudomonadota</taxon>
        <taxon>Gammaproteobacteria</taxon>
        <taxon>Enterobacterales</taxon>
        <taxon>Enterobacteriaceae</taxon>
        <taxon>Citrobacter</taxon>
    </lineage>
</organism>
<sequence length="253" mass="29482">MIRIYIATHKQYDFPVDEGYQPIHVGKKNSTSDLGISVIGDNEGDNISELNPSYCELTALYWIWKNSDEDIVGLVHYRRYFAGVHNIIPLHGKGIASSNDFDLNKYDLIVARKRNYYVTNIKNHYCRAHSEGDLNILRSIVEAMYPDYNQAFDTVMHGRKISLYNMFVGKADVVNQYCQWLFPLLDEVNKQIDFSGYDSYQKRILGFMAERLFNVWIEHNKRNIRVGYRKVVNIEGENLIKKGSALLVRHFLK</sequence>